<gene>
    <name evidence="1" type="ORF">ACFFIP_02310</name>
</gene>
<keyword evidence="2" id="KW-1185">Reference proteome</keyword>
<name>A0ABV6FNQ9_9BACT</name>
<evidence type="ECO:0000313" key="2">
    <source>
        <dbReference type="Proteomes" id="UP001589797"/>
    </source>
</evidence>
<reference evidence="1 2" key="1">
    <citation type="submission" date="2024-09" db="EMBL/GenBank/DDBJ databases">
        <authorList>
            <person name="Sun Q."/>
            <person name="Mori K."/>
        </authorList>
    </citation>
    <scope>NUCLEOTIDE SEQUENCE [LARGE SCALE GENOMIC DNA]</scope>
    <source>
        <strain evidence="1 2">CCM 7650</strain>
    </source>
</reference>
<dbReference type="EMBL" id="JBHLWI010000004">
    <property type="protein sequence ID" value="MFC0261499.1"/>
    <property type="molecule type" value="Genomic_DNA"/>
</dbReference>
<sequence length="400" mass="45823">MKIYLYFFSLLIVLILKGCTSNQKESSTLANDGYEIIATDSITVNNILASLFLFQNANENHLFFRDAAASKVYVFDQKGNPLHEWTKEGDVPGAFSMIVDNISLTTEGNIVVADKLFGLRVFSPNGDLVIQERVYQPQMSIHAGVDIFRKNQVIQKNGKTYLLHHLDLMDEVQEVGTEFFEKRRNLLMTDLESRETKKFISFPDGSKFLSGKAFPFEDFRPLFFYDEQEEKLYLIFQNEPILYTYSWKGEEPVLESSQGLDLEGFHENEGLEYAQVRYGILSANQLDIPFPSAIESLEKIGNMLLIHYKPGPSNSELSDWEKVNKNEADESLTKAVMEKAKERAVALIDGKVFHVSRPPMLYDSYRVIGNEIWWMKPGSKDKEDEDFTVFRGVVQPKNLP</sequence>
<protein>
    <recommendedName>
        <fullName evidence="3">6-bladed beta-propeller protein</fullName>
    </recommendedName>
</protein>
<dbReference type="RefSeq" id="WP_382385946.1">
    <property type="nucleotide sequence ID" value="NZ_JBHLWI010000004.1"/>
</dbReference>
<dbReference type="InterPro" id="IPR011042">
    <property type="entry name" value="6-blade_b-propeller_TolB-like"/>
</dbReference>
<proteinExistence type="predicted"/>
<dbReference type="SUPFAM" id="SSF63829">
    <property type="entry name" value="Calcium-dependent phosphotriesterase"/>
    <property type="match status" value="1"/>
</dbReference>
<dbReference type="Gene3D" id="2.120.10.30">
    <property type="entry name" value="TolB, C-terminal domain"/>
    <property type="match status" value="1"/>
</dbReference>
<comment type="caution">
    <text evidence="1">The sequence shown here is derived from an EMBL/GenBank/DDBJ whole genome shotgun (WGS) entry which is preliminary data.</text>
</comment>
<dbReference type="Proteomes" id="UP001589797">
    <property type="component" value="Unassembled WGS sequence"/>
</dbReference>
<evidence type="ECO:0000313" key="1">
    <source>
        <dbReference type="EMBL" id="MFC0261499.1"/>
    </source>
</evidence>
<evidence type="ECO:0008006" key="3">
    <source>
        <dbReference type="Google" id="ProtNLM"/>
    </source>
</evidence>
<accession>A0ABV6FNQ9</accession>
<organism evidence="1 2">
    <name type="scientific">Fontibacter flavus</name>
    <dbReference type="NCBI Taxonomy" id="654838"/>
    <lineage>
        <taxon>Bacteria</taxon>
        <taxon>Pseudomonadati</taxon>
        <taxon>Bacteroidota</taxon>
        <taxon>Cytophagia</taxon>
        <taxon>Cytophagales</taxon>
        <taxon>Cyclobacteriaceae</taxon>
        <taxon>Fontibacter</taxon>
    </lineage>
</organism>